<proteinExistence type="predicted"/>
<dbReference type="AlphaFoldDB" id="A0A9P5INT8"/>
<feature type="transmembrane region" description="Helical" evidence="1">
    <location>
        <begin position="165"/>
        <end position="186"/>
    </location>
</feature>
<accession>A0A9P5INT8</accession>
<keyword evidence="1" id="KW-0812">Transmembrane</keyword>
<evidence type="ECO:0000313" key="2">
    <source>
        <dbReference type="EMBL" id="KAF7948439.1"/>
    </source>
</evidence>
<keyword evidence="1" id="KW-0472">Membrane</keyword>
<dbReference type="RefSeq" id="XP_038734971.1">
    <property type="nucleotide sequence ID" value="XM_038874362.1"/>
</dbReference>
<dbReference type="Proteomes" id="UP000710849">
    <property type="component" value="Unassembled WGS sequence"/>
</dbReference>
<evidence type="ECO:0000256" key="1">
    <source>
        <dbReference type="SAM" id="Phobius"/>
    </source>
</evidence>
<dbReference type="GeneID" id="62147439"/>
<sequence>MVLQSSTRLEHDIRQEVSIFPSPPVGSGNWANLSIADCATMYHDANNGMLTTIVIVSDYVPKPNESGGILAIGGVPGFTPKGSYGPAQLCPNDFLDSTSEYLYSNSTLHLIKAEANGENIAYSLCSGYAVETPRNDIEPQAEYCLLYREPPSVCKLQFSPIALQILYYAVIAKASLMTAAMVYLFFHFKTVRYSTLETLWLLISNIPKTLLTPYCAIKHGQNHGPLQFPS</sequence>
<organism evidence="2 3">
    <name type="scientific">Botrytis byssoidea</name>
    <dbReference type="NCBI Taxonomy" id="139641"/>
    <lineage>
        <taxon>Eukaryota</taxon>
        <taxon>Fungi</taxon>
        <taxon>Dikarya</taxon>
        <taxon>Ascomycota</taxon>
        <taxon>Pezizomycotina</taxon>
        <taxon>Leotiomycetes</taxon>
        <taxon>Helotiales</taxon>
        <taxon>Sclerotiniaceae</taxon>
        <taxon>Botrytis</taxon>
    </lineage>
</organism>
<gene>
    <name evidence="2" type="ORF">EAE97_003850</name>
</gene>
<reference evidence="2 3" key="1">
    <citation type="journal article" date="2020" name="Genome Biol. Evol.">
        <title>Comparative genomics of Sclerotiniaceae.</title>
        <authorList>
            <person name="Valero Jimenez C.A."/>
            <person name="Steentjes M."/>
            <person name="Scholten O.E."/>
            <person name="Van Kan J.A.L."/>
        </authorList>
    </citation>
    <scope>NUCLEOTIDE SEQUENCE [LARGE SCALE GENOMIC DNA]</scope>
    <source>
        <strain evidence="2 3">MUCL 94</strain>
    </source>
</reference>
<dbReference type="EMBL" id="RCSW01000006">
    <property type="protein sequence ID" value="KAF7948439.1"/>
    <property type="molecule type" value="Genomic_DNA"/>
</dbReference>
<name>A0A9P5INT8_9HELO</name>
<evidence type="ECO:0000313" key="3">
    <source>
        <dbReference type="Proteomes" id="UP000710849"/>
    </source>
</evidence>
<keyword evidence="3" id="KW-1185">Reference proteome</keyword>
<comment type="caution">
    <text evidence="2">The sequence shown here is derived from an EMBL/GenBank/DDBJ whole genome shotgun (WGS) entry which is preliminary data.</text>
</comment>
<keyword evidence="1" id="KW-1133">Transmembrane helix</keyword>
<protein>
    <submittedName>
        <fullName evidence="2">Uncharacterized protein</fullName>
    </submittedName>
</protein>